<evidence type="ECO:0000256" key="3">
    <source>
        <dbReference type="ARBA" id="ARBA00022741"/>
    </source>
</evidence>
<keyword evidence="5 7" id="KW-0067">ATP-binding</keyword>
<feature type="binding site" evidence="7">
    <location>
        <position position="117"/>
    </location>
    <ligand>
        <name>ATP</name>
        <dbReference type="ChEBI" id="CHEBI:30616"/>
    </ligand>
</feature>
<feature type="binding site" evidence="7">
    <location>
        <position position="80"/>
    </location>
    <ligand>
        <name>substrate</name>
    </ligand>
</feature>
<dbReference type="GO" id="GO:0004765">
    <property type="term" value="F:shikimate kinase activity"/>
    <property type="evidence" value="ECO:0007669"/>
    <property type="project" value="UniProtKB-UniRule"/>
</dbReference>
<evidence type="ECO:0000256" key="2">
    <source>
        <dbReference type="ARBA" id="ARBA00022679"/>
    </source>
</evidence>
<dbReference type="UniPathway" id="UPA00053">
    <property type="reaction ID" value="UER00088"/>
</dbReference>
<dbReference type="InterPro" id="IPR000623">
    <property type="entry name" value="Shikimate_kinase/TSH1"/>
</dbReference>
<dbReference type="AlphaFoldDB" id="A0A4Q9KMR5"/>
<sequence length="170" mass="17525">MSRTIALIGISGAGKSKIGRTLAARLGVDLLDVDAEVERRQGRTIADIFATDGEAAFRAAESDVCVEALGRPRTVVSLGGGAPMTPAIADALRGVHVVWLRVSPAVAASRVAGHGDRPLLNDDDLVAKLTRMLDARGATYARLADQIVDADGDDADAKAQLIAAAAEASV</sequence>
<dbReference type="InterPro" id="IPR027417">
    <property type="entry name" value="P-loop_NTPase"/>
</dbReference>
<dbReference type="RefSeq" id="WP_131170981.1">
    <property type="nucleotide sequence ID" value="NZ_FXTL01000002.1"/>
</dbReference>
<feature type="binding site" evidence="7">
    <location>
        <begin position="12"/>
        <end position="17"/>
    </location>
    <ligand>
        <name>ATP</name>
        <dbReference type="ChEBI" id="CHEBI:30616"/>
    </ligand>
</feature>
<evidence type="ECO:0000256" key="4">
    <source>
        <dbReference type="ARBA" id="ARBA00022777"/>
    </source>
</evidence>
<dbReference type="GO" id="GO:0005829">
    <property type="term" value="C:cytosol"/>
    <property type="evidence" value="ECO:0007669"/>
    <property type="project" value="TreeGrafter"/>
</dbReference>
<reference evidence="8 9" key="1">
    <citation type="submission" date="2019-01" db="EMBL/GenBank/DDBJ databases">
        <title>Lactibacter flavus gen. nov., sp. nov., a novel bacterium of the family Propionibacteriaceae isolated from raw milk and dairy products.</title>
        <authorList>
            <person name="Huptas C."/>
            <person name="Wenning M."/>
            <person name="Breitenwieser F."/>
            <person name="Doll E."/>
            <person name="Von Neubeck M."/>
            <person name="Busse H.-J."/>
            <person name="Scherer S."/>
        </authorList>
    </citation>
    <scope>NUCLEOTIDE SEQUENCE [LARGE SCALE GENOMIC DNA]</scope>
    <source>
        <strain evidence="8 9">DSM 22130</strain>
    </source>
</reference>
<comment type="subcellular location">
    <subcellularLocation>
        <location evidence="7">Cytoplasm</location>
    </subcellularLocation>
</comment>
<keyword evidence="1 7" id="KW-0028">Amino-acid biosynthesis</keyword>
<comment type="catalytic activity">
    <reaction evidence="7">
        <text>shikimate + ATP = 3-phosphoshikimate + ADP + H(+)</text>
        <dbReference type="Rhea" id="RHEA:13121"/>
        <dbReference type="ChEBI" id="CHEBI:15378"/>
        <dbReference type="ChEBI" id="CHEBI:30616"/>
        <dbReference type="ChEBI" id="CHEBI:36208"/>
        <dbReference type="ChEBI" id="CHEBI:145989"/>
        <dbReference type="ChEBI" id="CHEBI:456216"/>
        <dbReference type="EC" id="2.7.1.71"/>
    </reaction>
</comment>
<dbReference type="GO" id="GO:0000287">
    <property type="term" value="F:magnesium ion binding"/>
    <property type="evidence" value="ECO:0007669"/>
    <property type="project" value="UniProtKB-UniRule"/>
</dbReference>
<dbReference type="InterPro" id="IPR031322">
    <property type="entry name" value="Shikimate/glucono_kinase"/>
</dbReference>
<keyword evidence="7" id="KW-0479">Metal-binding</keyword>
<comment type="caution">
    <text evidence="7">Lacks conserved residue(s) required for the propagation of feature annotation.</text>
</comment>
<feature type="binding site" evidence="7">
    <location>
        <position position="136"/>
    </location>
    <ligand>
        <name>substrate</name>
    </ligand>
</feature>
<feature type="binding site" evidence="7">
    <location>
        <position position="16"/>
    </location>
    <ligand>
        <name>Mg(2+)</name>
        <dbReference type="ChEBI" id="CHEBI:18420"/>
    </ligand>
</feature>
<evidence type="ECO:0000256" key="6">
    <source>
        <dbReference type="ARBA" id="ARBA00023141"/>
    </source>
</evidence>
<gene>
    <name evidence="7" type="primary">aroK</name>
    <name evidence="8" type="ORF">ET996_02495</name>
</gene>
<protein>
    <recommendedName>
        <fullName evidence="7">Shikimate kinase</fullName>
        <shortName evidence="7">SK</shortName>
        <ecNumber evidence="7">2.7.1.71</ecNumber>
    </recommendedName>
</protein>
<keyword evidence="6 7" id="KW-0057">Aromatic amino acid biosynthesis</keyword>
<keyword evidence="7" id="KW-0460">Magnesium</keyword>
<dbReference type="PRINTS" id="PR01100">
    <property type="entry name" value="SHIKIMTKNASE"/>
</dbReference>
<proteinExistence type="inferred from homology"/>
<comment type="cofactor">
    <cofactor evidence="7">
        <name>Mg(2+)</name>
        <dbReference type="ChEBI" id="CHEBI:18420"/>
    </cofactor>
    <text evidence="7">Binds 1 Mg(2+) ion per subunit.</text>
</comment>
<dbReference type="Pfam" id="PF01202">
    <property type="entry name" value="SKI"/>
    <property type="match status" value="1"/>
</dbReference>
<accession>A0A4Q9KMR5</accession>
<keyword evidence="4 7" id="KW-0418">Kinase</keyword>
<comment type="pathway">
    <text evidence="7">Metabolic intermediate biosynthesis; chorismate biosynthesis; chorismate from D-erythrose 4-phosphate and phosphoenolpyruvate: step 5/7.</text>
</comment>
<comment type="function">
    <text evidence="7">Catalyzes the specific phosphorylation of the 3-hydroxyl group of shikimic acid using ATP as a cosubstrate.</text>
</comment>
<dbReference type="Proteomes" id="UP000291933">
    <property type="component" value="Unassembled WGS sequence"/>
</dbReference>
<comment type="similarity">
    <text evidence="7">Belongs to the shikimate kinase family.</text>
</comment>
<dbReference type="PANTHER" id="PTHR21087:SF16">
    <property type="entry name" value="SHIKIMATE KINASE 1, CHLOROPLASTIC"/>
    <property type="match status" value="1"/>
</dbReference>
<dbReference type="Gene3D" id="3.40.50.300">
    <property type="entry name" value="P-loop containing nucleotide triphosphate hydrolases"/>
    <property type="match status" value="1"/>
</dbReference>
<dbReference type="PANTHER" id="PTHR21087">
    <property type="entry name" value="SHIKIMATE KINASE"/>
    <property type="match status" value="1"/>
</dbReference>
<dbReference type="EMBL" id="SDMR01000002">
    <property type="protein sequence ID" value="TBT95866.1"/>
    <property type="molecule type" value="Genomic_DNA"/>
</dbReference>
<dbReference type="OrthoDB" id="9800332at2"/>
<keyword evidence="9" id="KW-1185">Reference proteome</keyword>
<comment type="caution">
    <text evidence="8">The sequence shown here is derived from an EMBL/GenBank/DDBJ whole genome shotgun (WGS) entry which is preliminary data.</text>
</comment>
<feature type="binding site" evidence="7">
    <location>
        <position position="34"/>
    </location>
    <ligand>
        <name>substrate</name>
    </ligand>
</feature>
<dbReference type="CDD" id="cd00464">
    <property type="entry name" value="SK"/>
    <property type="match status" value="1"/>
</dbReference>
<dbReference type="GO" id="GO:0009423">
    <property type="term" value="P:chorismate biosynthetic process"/>
    <property type="evidence" value="ECO:0007669"/>
    <property type="project" value="UniProtKB-UniRule"/>
</dbReference>
<keyword evidence="7" id="KW-0963">Cytoplasm</keyword>
<dbReference type="GO" id="GO:0008652">
    <property type="term" value="P:amino acid biosynthetic process"/>
    <property type="evidence" value="ECO:0007669"/>
    <property type="project" value="UniProtKB-KW"/>
</dbReference>
<dbReference type="EC" id="2.7.1.71" evidence="7"/>
<keyword evidence="2 7" id="KW-0808">Transferase</keyword>
<evidence type="ECO:0000313" key="8">
    <source>
        <dbReference type="EMBL" id="TBT95866.1"/>
    </source>
</evidence>
<dbReference type="HAMAP" id="MF_00109">
    <property type="entry name" value="Shikimate_kinase"/>
    <property type="match status" value="1"/>
</dbReference>
<dbReference type="GO" id="GO:0005524">
    <property type="term" value="F:ATP binding"/>
    <property type="evidence" value="ECO:0007669"/>
    <property type="project" value="UniProtKB-UniRule"/>
</dbReference>
<evidence type="ECO:0000256" key="5">
    <source>
        <dbReference type="ARBA" id="ARBA00022840"/>
    </source>
</evidence>
<feature type="binding site" evidence="7">
    <location>
        <position position="58"/>
    </location>
    <ligand>
        <name>substrate</name>
    </ligand>
</feature>
<evidence type="ECO:0000256" key="7">
    <source>
        <dbReference type="HAMAP-Rule" id="MF_00109"/>
    </source>
</evidence>
<keyword evidence="3 7" id="KW-0547">Nucleotide-binding</keyword>
<evidence type="ECO:0000313" key="9">
    <source>
        <dbReference type="Proteomes" id="UP000291933"/>
    </source>
</evidence>
<comment type="subunit">
    <text evidence="7">Monomer.</text>
</comment>
<organism evidence="8 9">
    <name type="scientific">Propioniciclava tarda</name>
    <dbReference type="NCBI Taxonomy" id="433330"/>
    <lineage>
        <taxon>Bacteria</taxon>
        <taxon>Bacillati</taxon>
        <taxon>Actinomycetota</taxon>
        <taxon>Actinomycetes</taxon>
        <taxon>Propionibacteriales</taxon>
        <taxon>Propionibacteriaceae</taxon>
        <taxon>Propioniciclava</taxon>
    </lineage>
</organism>
<name>A0A4Q9KMR5_PROTD</name>
<dbReference type="GO" id="GO:0009073">
    <property type="term" value="P:aromatic amino acid family biosynthetic process"/>
    <property type="evidence" value="ECO:0007669"/>
    <property type="project" value="UniProtKB-KW"/>
</dbReference>
<evidence type="ECO:0000256" key="1">
    <source>
        <dbReference type="ARBA" id="ARBA00022605"/>
    </source>
</evidence>
<dbReference type="SUPFAM" id="SSF52540">
    <property type="entry name" value="P-loop containing nucleoside triphosphate hydrolases"/>
    <property type="match status" value="1"/>
</dbReference>